<dbReference type="Proteomes" id="UP001152797">
    <property type="component" value="Unassembled WGS sequence"/>
</dbReference>
<evidence type="ECO:0000313" key="4">
    <source>
        <dbReference type="EMBL" id="CAL1163557.1"/>
    </source>
</evidence>
<name>A0A9P1GGZ8_9DINO</name>
<reference evidence="3" key="1">
    <citation type="submission" date="2022-10" db="EMBL/GenBank/DDBJ databases">
        <authorList>
            <person name="Chen Y."/>
            <person name="Dougan E. K."/>
            <person name="Chan C."/>
            <person name="Rhodes N."/>
            <person name="Thang M."/>
        </authorList>
    </citation>
    <scope>NUCLEOTIDE SEQUENCE</scope>
</reference>
<feature type="domain" description="SET" evidence="2">
    <location>
        <begin position="288"/>
        <end position="512"/>
    </location>
</feature>
<dbReference type="Gene3D" id="3.90.1410.10">
    <property type="entry name" value="set domain protein methyltransferase, domain 1"/>
    <property type="match status" value="1"/>
</dbReference>
<sequence>MDAGLVKEICLRSTPWPITLLQEQHPESSHGMREQRELRVLKLTGHQSVPSSVSGTRVHRNLGAEQQKYRDFSAAAARHRRAPGGLEHLSAVAKGVPRSVKTLVAYAALIMWLPLLVPLLVWALMGDLILSLHGEEATKKLAEGLLPAALISGGVWGDAEKLLQNSPWPLRCSFSLHLVAFVIFLRSLCGAGRRQRWRDEAKDVSRYRNALCYARLKGSRVEPEAPLRAAEPQAAQASLPAQVAQRPGGAAGLRCVSQLRSWLESQGARLGSLRIAAAQDGPTAAEERGVYATEKIKVDEVIAEVPQSCVLSAERARESPVGKAFLKIFPEDKARDKWVFLLDLLAARVDATHPAHVYLAALPRESPTPMSWPANLRAMLAGTNLGAAVDEEREQLESQFAAMMPKLQAAHPELFSEDFTLENFLWAHGMWFSRRYPTAMASFDKDKDYSWQRRAEEDLEEESDGEGALVPFMDFTNHRSGTKIVWRASAEKITFVSSEGVEGGAEVFNNYGDKSNEDLMLIHGFALLDNIHDTYGLWLTVQVSDQPPGGPGGRKRRRALRTERIGPFHLRRKDAKWKQFPEDLWQALVPANAGNEHLKALSGLLRQLLQEFQETQTRDRHFAAGGDAEGVGDKLDPRIRYIARYRDGQRQVLEEGCKALEEPPLRCWLRAEQGGHQWMLISQTGYLYGSKLSTQ</sequence>
<keyword evidence="1" id="KW-0472">Membrane</keyword>
<gene>
    <name evidence="3" type="ORF">C1SCF055_LOCUS35476</name>
</gene>
<evidence type="ECO:0000313" key="6">
    <source>
        <dbReference type="Proteomes" id="UP001152797"/>
    </source>
</evidence>
<dbReference type="EMBL" id="CAMXCT020004735">
    <property type="protein sequence ID" value="CAL1163557.1"/>
    <property type="molecule type" value="Genomic_DNA"/>
</dbReference>
<protein>
    <submittedName>
        <fullName evidence="5">Ribosomal lysine N-methyltransferase set10 (SE T domain-containing protein 10)</fullName>
    </submittedName>
</protein>
<organism evidence="3">
    <name type="scientific">Cladocopium goreaui</name>
    <dbReference type="NCBI Taxonomy" id="2562237"/>
    <lineage>
        <taxon>Eukaryota</taxon>
        <taxon>Sar</taxon>
        <taxon>Alveolata</taxon>
        <taxon>Dinophyceae</taxon>
        <taxon>Suessiales</taxon>
        <taxon>Symbiodiniaceae</taxon>
        <taxon>Cladocopium</taxon>
    </lineage>
</organism>
<dbReference type="Pfam" id="PF00856">
    <property type="entry name" value="SET"/>
    <property type="match status" value="1"/>
</dbReference>
<evidence type="ECO:0000313" key="5">
    <source>
        <dbReference type="EMBL" id="CAL4797494.1"/>
    </source>
</evidence>
<dbReference type="InterPro" id="IPR046341">
    <property type="entry name" value="SET_dom_sf"/>
</dbReference>
<evidence type="ECO:0000259" key="2">
    <source>
        <dbReference type="Pfam" id="PF00856"/>
    </source>
</evidence>
<reference evidence="4" key="2">
    <citation type="submission" date="2024-04" db="EMBL/GenBank/DDBJ databases">
        <authorList>
            <person name="Chen Y."/>
            <person name="Shah S."/>
            <person name="Dougan E. K."/>
            <person name="Thang M."/>
            <person name="Chan C."/>
        </authorList>
    </citation>
    <scope>NUCLEOTIDE SEQUENCE [LARGE SCALE GENOMIC DNA]</scope>
</reference>
<accession>A0A9P1GGZ8</accession>
<dbReference type="EMBL" id="CAMXCT010004735">
    <property type="protein sequence ID" value="CAI4010182.1"/>
    <property type="molecule type" value="Genomic_DNA"/>
</dbReference>
<evidence type="ECO:0000256" key="1">
    <source>
        <dbReference type="SAM" id="Phobius"/>
    </source>
</evidence>
<feature type="transmembrane region" description="Helical" evidence="1">
    <location>
        <begin position="103"/>
        <end position="125"/>
    </location>
</feature>
<keyword evidence="1" id="KW-0812">Transmembrane</keyword>
<dbReference type="InterPro" id="IPR050600">
    <property type="entry name" value="SETD3_SETD6_MTase"/>
</dbReference>
<dbReference type="OrthoDB" id="447848at2759"/>
<keyword evidence="6" id="KW-1185">Reference proteome</keyword>
<dbReference type="SUPFAM" id="SSF82199">
    <property type="entry name" value="SET domain"/>
    <property type="match status" value="1"/>
</dbReference>
<keyword evidence="1" id="KW-1133">Transmembrane helix</keyword>
<dbReference type="EMBL" id="CAMXCT030004735">
    <property type="protein sequence ID" value="CAL4797494.1"/>
    <property type="molecule type" value="Genomic_DNA"/>
</dbReference>
<comment type="caution">
    <text evidence="3">The sequence shown here is derived from an EMBL/GenBank/DDBJ whole genome shotgun (WGS) entry which is preliminary data.</text>
</comment>
<dbReference type="InterPro" id="IPR001214">
    <property type="entry name" value="SET_dom"/>
</dbReference>
<evidence type="ECO:0000313" key="3">
    <source>
        <dbReference type="EMBL" id="CAI4010182.1"/>
    </source>
</evidence>
<dbReference type="PANTHER" id="PTHR13271">
    <property type="entry name" value="UNCHARACTERIZED PUTATIVE METHYLTRANSFERASE"/>
    <property type="match status" value="1"/>
</dbReference>
<dbReference type="GO" id="GO:0016279">
    <property type="term" value="F:protein-lysine N-methyltransferase activity"/>
    <property type="evidence" value="ECO:0007669"/>
    <property type="project" value="TreeGrafter"/>
</dbReference>
<dbReference type="AlphaFoldDB" id="A0A9P1GGZ8"/>
<proteinExistence type="predicted"/>